<sequence length="36" mass="4180">MRRREAAGRYVTFLLIILSLGVNIVIWKGVKNVFVF</sequence>
<evidence type="ECO:0000313" key="2">
    <source>
        <dbReference type="EMBL" id="MBM7558226.1"/>
    </source>
</evidence>
<dbReference type="Proteomes" id="UP000774000">
    <property type="component" value="Unassembled WGS sequence"/>
</dbReference>
<keyword evidence="1" id="KW-1133">Transmembrane helix</keyword>
<comment type="caution">
    <text evidence="2">The sequence shown here is derived from an EMBL/GenBank/DDBJ whole genome shotgun (WGS) entry which is preliminary data.</text>
</comment>
<evidence type="ECO:0000256" key="1">
    <source>
        <dbReference type="SAM" id="Phobius"/>
    </source>
</evidence>
<protein>
    <submittedName>
        <fullName evidence="2">Uncharacterized protein</fullName>
    </submittedName>
</protein>
<keyword evidence="1" id="KW-0812">Transmembrane</keyword>
<reference evidence="2" key="1">
    <citation type="submission" date="2021-01" db="EMBL/GenBank/DDBJ databases">
        <title>Genomic Encyclopedia of Type Strains, Phase IV (KMG-IV): sequencing the most valuable type-strain genomes for metagenomic binning, comparative biology and taxonomic classification.</title>
        <authorList>
            <person name="Goeker M."/>
        </authorList>
    </citation>
    <scope>NUCLEOTIDE SEQUENCE</scope>
    <source>
        <strain evidence="2">DSM 23230</strain>
    </source>
</reference>
<proteinExistence type="predicted"/>
<gene>
    <name evidence="2" type="ORF">JOC47_003096</name>
</gene>
<accession>A0A938XUV4</accession>
<name>A0A938XUV4_9FIRM</name>
<keyword evidence="1" id="KW-0472">Membrane</keyword>
<dbReference type="AlphaFoldDB" id="A0A938XUV4"/>
<keyword evidence="3" id="KW-1185">Reference proteome</keyword>
<evidence type="ECO:0000313" key="3">
    <source>
        <dbReference type="Proteomes" id="UP000774000"/>
    </source>
</evidence>
<organism evidence="2 3">
    <name type="scientific">Halanaerobacter jeridensis</name>
    <dbReference type="NCBI Taxonomy" id="706427"/>
    <lineage>
        <taxon>Bacteria</taxon>
        <taxon>Bacillati</taxon>
        <taxon>Bacillota</taxon>
        <taxon>Clostridia</taxon>
        <taxon>Halanaerobiales</taxon>
        <taxon>Halobacteroidaceae</taxon>
        <taxon>Halanaerobacter</taxon>
    </lineage>
</organism>
<feature type="transmembrane region" description="Helical" evidence="1">
    <location>
        <begin position="7"/>
        <end position="27"/>
    </location>
</feature>
<dbReference type="EMBL" id="JAFBDQ010000038">
    <property type="protein sequence ID" value="MBM7558226.1"/>
    <property type="molecule type" value="Genomic_DNA"/>
</dbReference>